<keyword evidence="2" id="KW-0539">Nucleus</keyword>
<dbReference type="STRING" id="139825.A0A401GBC0"/>
<feature type="domain" description="BHLH" evidence="4">
    <location>
        <begin position="419"/>
        <end position="470"/>
    </location>
</feature>
<dbReference type="Gene3D" id="4.10.280.10">
    <property type="entry name" value="Helix-loop-helix DNA-binding domain"/>
    <property type="match status" value="1"/>
</dbReference>
<dbReference type="SMART" id="SM00353">
    <property type="entry name" value="HLH"/>
    <property type="match status" value="1"/>
</dbReference>
<feature type="compositionally biased region" description="Low complexity" evidence="3">
    <location>
        <begin position="296"/>
        <end position="312"/>
    </location>
</feature>
<dbReference type="GO" id="GO:0003700">
    <property type="term" value="F:DNA-binding transcription factor activity"/>
    <property type="evidence" value="ECO:0007669"/>
    <property type="project" value="TreeGrafter"/>
</dbReference>
<feature type="compositionally biased region" description="Low complexity" evidence="3">
    <location>
        <begin position="88"/>
        <end position="97"/>
    </location>
</feature>
<dbReference type="Pfam" id="PF00010">
    <property type="entry name" value="HLH"/>
    <property type="match status" value="1"/>
</dbReference>
<dbReference type="GO" id="GO:0046983">
    <property type="term" value="F:protein dimerization activity"/>
    <property type="evidence" value="ECO:0007669"/>
    <property type="project" value="InterPro"/>
</dbReference>
<evidence type="ECO:0000313" key="5">
    <source>
        <dbReference type="EMBL" id="GBE79447.1"/>
    </source>
</evidence>
<dbReference type="RefSeq" id="XP_027610360.1">
    <property type="nucleotide sequence ID" value="XM_027754559.1"/>
</dbReference>
<dbReference type="AlphaFoldDB" id="A0A401GBC0"/>
<gene>
    <name evidence="5" type="ORF">SCP_0206470</name>
</gene>
<comment type="caution">
    <text evidence="5">The sequence shown here is derived from an EMBL/GenBank/DDBJ whole genome shotgun (WGS) entry which is preliminary data.</text>
</comment>
<dbReference type="PANTHER" id="PTHR10328:SF15">
    <property type="entry name" value="BHLH TRANSCRIPTION FACTOR"/>
    <property type="match status" value="1"/>
</dbReference>
<name>A0A401GBC0_9APHY</name>
<feature type="compositionally biased region" description="Polar residues" evidence="3">
    <location>
        <begin position="69"/>
        <end position="80"/>
    </location>
</feature>
<feature type="compositionally biased region" description="Basic and acidic residues" evidence="3">
    <location>
        <begin position="163"/>
        <end position="188"/>
    </location>
</feature>
<dbReference type="CDD" id="cd19690">
    <property type="entry name" value="bHLHzip_spESC1_like"/>
    <property type="match status" value="1"/>
</dbReference>
<dbReference type="GeneID" id="38776364"/>
<feature type="compositionally biased region" description="Polar residues" evidence="3">
    <location>
        <begin position="406"/>
        <end position="415"/>
    </location>
</feature>
<organism evidence="5 6">
    <name type="scientific">Sparassis crispa</name>
    <dbReference type="NCBI Taxonomy" id="139825"/>
    <lineage>
        <taxon>Eukaryota</taxon>
        <taxon>Fungi</taxon>
        <taxon>Dikarya</taxon>
        <taxon>Basidiomycota</taxon>
        <taxon>Agaricomycotina</taxon>
        <taxon>Agaricomycetes</taxon>
        <taxon>Polyporales</taxon>
        <taxon>Sparassidaceae</taxon>
        <taxon>Sparassis</taxon>
    </lineage>
</organism>
<evidence type="ECO:0000256" key="2">
    <source>
        <dbReference type="ARBA" id="ARBA00023242"/>
    </source>
</evidence>
<dbReference type="OrthoDB" id="8964853at2759"/>
<feature type="compositionally biased region" description="Low complexity" evidence="3">
    <location>
        <begin position="540"/>
        <end position="557"/>
    </location>
</feature>
<dbReference type="GO" id="GO:0045944">
    <property type="term" value="P:positive regulation of transcription by RNA polymerase II"/>
    <property type="evidence" value="ECO:0007669"/>
    <property type="project" value="TreeGrafter"/>
</dbReference>
<dbReference type="EMBL" id="BFAD01000002">
    <property type="protein sequence ID" value="GBE79447.1"/>
    <property type="molecule type" value="Genomic_DNA"/>
</dbReference>
<dbReference type="GO" id="GO:0090575">
    <property type="term" value="C:RNA polymerase II transcription regulator complex"/>
    <property type="evidence" value="ECO:0007669"/>
    <property type="project" value="TreeGrafter"/>
</dbReference>
<feature type="region of interest" description="Disordered" evidence="3">
    <location>
        <begin position="492"/>
        <end position="587"/>
    </location>
</feature>
<evidence type="ECO:0000313" key="6">
    <source>
        <dbReference type="Proteomes" id="UP000287166"/>
    </source>
</evidence>
<protein>
    <submittedName>
        <fullName evidence="5">Protein esc1</fullName>
    </submittedName>
</protein>
<dbReference type="InterPro" id="IPR040106">
    <property type="entry name" value="Esc1_bHLHzip"/>
</dbReference>
<dbReference type="InterPro" id="IPR036638">
    <property type="entry name" value="HLH_DNA-bd_sf"/>
</dbReference>
<dbReference type="InterPro" id="IPR011598">
    <property type="entry name" value="bHLH_dom"/>
</dbReference>
<evidence type="ECO:0000259" key="4">
    <source>
        <dbReference type="PROSITE" id="PS50888"/>
    </source>
</evidence>
<dbReference type="InParanoid" id="A0A401GBC0"/>
<feature type="region of interest" description="Disordered" evidence="3">
    <location>
        <begin position="1"/>
        <end position="434"/>
    </location>
</feature>
<sequence>MDDPGAILENSSTNPLPGSGGSSGPTSQSKSAMGGSRYSPVTPLAPLEFLQNQRRGSITDPSLHASPPMSHSHSGVNSIPPSLRVDPVSGISVSSSSHEPQRKSSFSHPRPASPYKFGEASTENANIRRILRSPSIEGGVEGTRRDEGGAEQGGAGRVIGESSRVKGTDGMEIDAHGNGEYQQHDTGTKRKLSSTEQHAPDIDPQLVGPGVPSEGRAAKRRESGYETQRMGELSLDERRNSVDGRGGGWWGGERRESVASTSVSTPLSGYSTPGSAVPGESPRGRAGGGMATFAWPANPQAHPDQAAAQQMQPEEHNADLHTLQYDSHPPMPPVAFPADRRLSAPTIATESPPIPPSTGPTRVLRSRSRPPSRVRTAAQAPINNAGPSSSTPTTDTPQVDDAPQLSREQGSTPYSRSPELRVSHKLAERKRRKEMKDLFDELREQLPSDRGMKSSKWEILSKAIDFIMNLKQSHQDMSREIEVLRHELDNARQGMAPPFPGGPPHVVYSHGPPVGVAPYPTPGGPAGPMHPHQPPPPPQSQQAHPSAPAPGSRPGSSQNVYPPSAPPAMQQNMNGSASGAPRTETPS</sequence>
<evidence type="ECO:0000256" key="1">
    <source>
        <dbReference type="ARBA" id="ARBA00023125"/>
    </source>
</evidence>
<reference evidence="5 6" key="1">
    <citation type="journal article" date="2018" name="Sci. Rep.">
        <title>Genome sequence of the cauliflower mushroom Sparassis crispa (Hanabiratake) and its association with beneficial usage.</title>
        <authorList>
            <person name="Kiyama R."/>
            <person name="Furutani Y."/>
            <person name="Kawaguchi K."/>
            <person name="Nakanishi T."/>
        </authorList>
    </citation>
    <scope>NUCLEOTIDE SEQUENCE [LARGE SCALE GENOMIC DNA]</scope>
</reference>
<dbReference type="SUPFAM" id="SSF47459">
    <property type="entry name" value="HLH, helix-loop-helix DNA-binding domain"/>
    <property type="match status" value="1"/>
</dbReference>
<feature type="compositionally biased region" description="Low complexity" evidence="3">
    <location>
        <begin position="387"/>
        <end position="397"/>
    </location>
</feature>
<keyword evidence="1" id="KW-0238">DNA-binding</keyword>
<feature type="compositionally biased region" description="Polar residues" evidence="3">
    <location>
        <begin position="258"/>
        <end position="274"/>
    </location>
</feature>
<proteinExistence type="predicted"/>
<keyword evidence="6" id="KW-1185">Reference proteome</keyword>
<dbReference type="GO" id="GO:0003677">
    <property type="term" value="F:DNA binding"/>
    <property type="evidence" value="ECO:0007669"/>
    <property type="project" value="UniProtKB-KW"/>
</dbReference>
<dbReference type="PROSITE" id="PS50888">
    <property type="entry name" value="BHLH"/>
    <property type="match status" value="1"/>
</dbReference>
<feature type="compositionally biased region" description="Polar residues" evidence="3">
    <location>
        <begin position="50"/>
        <end position="60"/>
    </location>
</feature>
<evidence type="ECO:0000256" key="3">
    <source>
        <dbReference type="SAM" id="MobiDB-lite"/>
    </source>
</evidence>
<accession>A0A401GBC0</accession>
<dbReference type="Proteomes" id="UP000287166">
    <property type="component" value="Unassembled WGS sequence"/>
</dbReference>
<dbReference type="PANTHER" id="PTHR10328">
    <property type="entry name" value="PROTEIN MAX MYC-ASSOCIATED FACTOR X"/>
    <property type="match status" value="1"/>
</dbReference>